<feature type="region of interest" description="Disordered" evidence="1">
    <location>
        <begin position="1"/>
        <end position="33"/>
    </location>
</feature>
<proteinExistence type="predicted"/>
<evidence type="ECO:0000313" key="3">
    <source>
        <dbReference type="Proteomes" id="UP001146120"/>
    </source>
</evidence>
<feature type="compositionally biased region" description="Basic and acidic residues" evidence="1">
    <location>
        <begin position="9"/>
        <end position="21"/>
    </location>
</feature>
<accession>A0AAV2Z6C2</accession>
<dbReference type="AlphaFoldDB" id="A0AAV2Z6C2"/>
<evidence type="ECO:0000256" key="1">
    <source>
        <dbReference type="SAM" id="MobiDB-lite"/>
    </source>
</evidence>
<reference evidence="2" key="2">
    <citation type="journal article" date="2023" name="Microbiol Resour">
        <title>Decontamination and Annotation of the Draft Genome Sequence of the Oomycete Lagenidium giganteum ARSEF 373.</title>
        <authorList>
            <person name="Morgan W.R."/>
            <person name="Tartar A."/>
        </authorList>
    </citation>
    <scope>NUCLEOTIDE SEQUENCE</scope>
    <source>
        <strain evidence="2">ARSEF 373</strain>
    </source>
</reference>
<keyword evidence="3" id="KW-1185">Reference proteome</keyword>
<evidence type="ECO:0000313" key="2">
    <source>
        <dbReference type="EMBL" id="DBA01846.1"/>
    </source>
</evidence>
<feature type="compositionally biased region" description="Basic residues" evidence="1">
    <location>
        <begin position="22"/>
        <end position="33"/>
    </location>
</feature>
<gene>
    <name evidence="2" type="ORF">N0F65_005994</name>
</gene>
<sequence length="33" mass="3960">MALSAGTSEQRRRCPHRESSPRRRRPRHRSQLC</sequence>
<comment type="caution">
    <text evidence="2">The sequence shown here is derived from an EMBL/GenBank/DDBJ whole genome shotgun (WGS) entry which is preliminary data.</text>
</comment>
<dbReference type="EMBL" id="DAKRPA010000040">
    <property type="protein sequence ID" value="DBA01846.1"/>
    <property type="molecule type" value="Genomic_DNA"/>
</dbReference>
<name>A0AAV2Z6C2_9STRA</name>
<dbReference type="Proteomes" id="UP001146120">
    <property type="component" value="Unassembled WGS sequence"/>
</dbReference>
<reference evidence="2" key="1">
    <citation type="submission" date="2022-11" db="EMBL/GenBank/DDBJ databases">
        <authorList>
            <person name="Morgan W.R."/>
            <person name="Tartar A."/>
        </authorList>
    </citation>
    <scope>NUCLEOTIDE SEQUENCE</scope>
    <source>
        <strain evidence="2">ARSEF 373</strain>
    </source>
</reference>
<protein>
    <submittedName>
        <fullName evidence="2">Uncharacterized protein</fullName>
    </submittedName>
</protein>
<organism evidence="2 3">
    <name type="scientific">Lagenidium giganteum</name>
    <dbReference type="NCBI Taxonomy" id="4803"/>
    <lineage>
        <taxon>Eukaryota</taxon>
        <taxon>Sar</taxon>
        <taxon>Stramenopiles</taxon>
        <taxon>Oomycota</taxon>
        <taxon>Peronosporomycetes</taxon>
        <taxon>Pythiales</taxon>
        <taxon>Pythiaceae</taxon>
    </lineage>
</organism>